<accession>A0A5A9W7K6</accession>
<dbReference type="EMBL" id="SMRS01000001">
    <property type="protein sequence ID" value="KAA0876523.1"/>
    <property type="molecule type" value="Genomic_DNA"/>
</dbReference>
<dbReference type="SUPFAM" id="SSF159501">
    <property type="entry name" value="EreA/ChaN-like"/>
    <property type="match status" value="1"/>
</dbReference>
<dbReference type="Proteomes" id="UP000325302">
    <property type="component" value="Unassembled WGS sequence"/>
</dbReference>
<sequence length="296" mass="32950">MRFRLGLIFILLMSFRLGVQASPESTEPSLNPLPGQVWSREQQTLGPLNTWLDQLKPGTWLIIGEQHGHPEHHAAQQKILQHLAASEQLGYVAFEMLNSGQQAALDALLAQPEALSPEAIDWNPGWSWSDYSPLIRFALEQAKGVVAADLEPSAQRQAYQQGAPEGVLDSAHSSYMLELLWQSHCGHLPRNQLPSMLNVQLARDQHMARRLSAFTARDQVNLLITGALHAQRDLGIPRWLGPEAVEVLLLTSIQPTQLPEAYLPAPYTEADKRLYSADALLFTPAVPEQDHCDAFR</sequence>
<comment type="caution">
    <text evidence="3">The sequence shown here is derived from an EMBL/GenBank/DDBJ whole genome shotgun (WGS) entry which is preliminary data.</text>
</comment>
<feature type="signal peptide" evidence="1">
    <location>
        <begin position="1"/>
        <end position="21"/>
    </location>
</feature>
<dbReference type="Gene3D" id="3.40.50.11550">
    <property type="match status" value="1"/>
</dbReference>
<dbReference type="AlphaFoldDB" id="A0A5A9W7K6"/>
<dbReference type="InterPro" id="IPR007314">
    <property type="entry name" value="Cofac_haem-bd_dom"/>
</dbReference>
<evidence type="ECO:0000313" key="4">
    <source>
        <dbReference type="Proteomes" id="UP000325302"/>
    </source>
</evidence>
<dbReference type="OrthoDB" id="9795827at2"/>
<name>A0A5A9W7K6_9GAMM</name>
<dbReference type="CDD" id="cd14727">
    <property type="entry name" value="ChanN-like"/>
    <property type="match status" value="1"/>
</dbReference>
<keyword evidence="4" id="KW-1185">Reference proteome</keyword>
<feature type="domain" description="Haem-binding uptake Tiki superfamily ChaN" evidence="2">
    <location>
        <begin position="52"/>
        <end position="240"/>
    </location>
</feature>
<feature type="chain" id="PRO_5022947940" description="Haem-binding uptake Tiki superfamily ChaN domain-containing protein" evidence="1">
    <location>
        <begin position="22"/>
        <end position="296"/>
    </location>
</feature>
<dbReference type="Gene3D" id="1.10.8.760">
    <property type="entry name" value="Haem-binding uptake, Tiki superfamily, ChaN, domain 2"/>
    <property type="match status" value="1"/>
</dbReference>
<organism evidence="3 4">
    <name type="scientific">Nitrincola tapanii</name>
    <dbReference type="NCBI Taxonomy" id="1708751"/>
    <lineage>
        <taxon>Bacteria</taxon>
        <taxon>Pseudomonadati</taxon>
        <taxon>Pseudomonadota</taxon>
        <taxon>Gammaproteobacteria</taxon>
        <taxon>Oceanospirillales</taxon>
        <taxon>Oceanospirillaceae</taxon>
        <taxon>Nitrincola</taxon>
    </lineage>
</organism>
<reference evidence="3 4" key="1">
    <citation type="submission" date="2019-03" db="EMBL/GenBank/DDBJ databases">
        <title>Nitrincola sp. nov. isolated from an Indian soda lake.</title>
        <authorList>
            <person name="Joshi A."/>
            <person name="Thite S.V."/>
            <person name="Joseph N."/>
            <person name="Dhotre D."/>
            <person name="Moorthy M."/>
            <person name="Shouche Y.S."/>
        </authorList>
    </citation>
    <scope>NUCLEOTIDE SEQUENCE [LARGE SCALE GENOMIC DNA]</scope>
    <source>
        <strain evidence="3 4">MEB193</strain>
    </source>
</reference>
<evidence type="ECO:0000313" key="3">
    <source>
        <dbReference type="EMBL" id="KAA0876523.1"/>
    </source>
</evidence>
<dbReference type="Pfam" id="PF04187">
    <property type="entry name" value="Cofac_haem_bdg"/>
    <property type="match status" value="1"/>
</dbReference>
<protein>
    <recommendedName>
        <fullName evidence="2">Haem-binding uptake Tiki superfamily ChaN domain-containing protein</fullName>
    </recommendedName>
</protein>
<evidence type="ECO:0000259" key="2">
    <source>
        <dbReference type="Pfam" id="PF04187"/>
    </source>
</evidence>
<gene>
    <name evidence="3" type="ORF">E1H14_02015</name>
</gene>
<keyword evidence="1" id="KW-0732">Signal</keyword>
<evidence type="ECO:0000256" key="1">
    <source>
        <dbReference type="SAM" id="SignalP"/>
    </source>
</evidence>
<dbReference type="RefSeq" id="WP_149389773.1">
    <property type="nucleotide sequence ID" value="NZ_SMRS01000001.1"/>
</dbReference>
<proteinExistence type="predicted"/>